<reference evidence="2 3" key="1">
    <citation type="journal article" date="2014" name="PLoS Genet.">
        <title>Phylogenetically driven sequencing of extremely halophilic archaea reveals strategies for static and dynamic osmo-response.</title>
        <authorList>
            <person name="Becker E.A."/>
            <person name="Seitzer P.M."/>
            <person name="Tritt A."/>
            <person name="Larsen D."/>
            <person name="Krusor M."/>
            <person name="Yao A.I."/>
            <person name="Wu D."/>
            <person name="Madern D."/>
            <person name="Eisen J.A."/>
            <person name="Darling A.E."/>
            <person name="Facciotti M.T."/>
        </authorList>
    </citation>
    <scope>NUCLEOTIDE SEQUENCE [LARGE SCALE GENOMIC DNA]</scope>
    <source>
        <strain evidence="2 3">JCM 13552</strain>
    </source>
</reference>
<dbReference type="EMBL" id="AOMF01000179">
    <property type="protein sequence ID" value="EMA49108.1"/>
    <property type="molecule type" value="Genomic_DNA"/>
</dbReference>
<gene>
    <name evidence="2" type="ORF">C451_19513</name>
</gene>
<dbReference type="eggNOG" id="arCOG14261">
    <property type="taxonomic scope" value="Archaea"/>
</dbReference>
<dbReference type="AlphaFoldDB" id="M0MUW2"/>
<evidence type="ECO:0000313" key="2">
    <source>
        <dbReference type="EMBL" id="EMA49108.1"/>
    </source>
</evidence>
<dbReference type="InterPro" id="IPR054203">
    <property type="entry name" value="DUF6908"/>
</dbReference>
<comment type="caution">
    <text evidence="2">The sequence shown here is derived from an EMBL/GenBank/DDBJ whole genome shotgun (WGS) entry which is preliminary data.</text>
</comment>
<feature type="domain" description="DUF6908" evidence="1">
    <location>
        <begin position="6"/>
        <end position="115"/>
    </location>
</feature>
<dbReference type="Proteomes" id="UP000011680">
    <property type="component" value="Unassembled WGS sequence"/>
</dbReference>
<name>M0MUW2_9EURY</name>
<accession>M0MUW2</accession>
<evidence type="ECO:0000259" key="1">
    <source>
        <dbReference type="Pfam" id="PF21849"/>
    </source>
</evidence>
<dbReference type="PATRIC" id="fig|1227457.3.peg.3823"/>
<keyword evidence="3" id="KW-1185">Reference proteome</keyword>
<sequence>METMKSIEKILKKKGVESLEAMELNESYTIQSQGYHELTIEKVGSDRLSVAHYYTQRGDLMRDPEIVFRIEENDSWTAVEYQQDDCGIYQHDKSGLDLSEFIKQWDENLGNQGFVGVVQ</sequence>
<proteinExistence type="predicted"/>
<organism evidence="2 3">
    <name type="scientific">Halococcus thailandensis JCM 13552</name>
    <dbReference type="NCBI Taxonomy" id="1227457"/>
    <lineage>
        <taxon>Archaea</taxon>
        <taxon>Methanobacteriati</taxon>
        <taxon>Methanobacteriota</taxon>
        <taxon>Stenosarchaea group</taxon>
        <taxon>Halobacteria</taxon>
        <taxon>Halobacteriales</taxon>
        <taxon>Halococcaceae</taxon>
        <taxon>Halococcus</taxon>
    </lineage>
</organism>
<evidence type="ECO:0000313" key="3">
    <source>
        <dbReference type="Proteomes" id="UP000011680"/>
    </source>
</evidence>
<protein>
    <recommendedName>
        <fullName evidence="1">DUF6908 domain-containing protein</fullName>
    </recommendedName>
</protein>
<dbReference type="Pfam" id="PF21849">
    <property type="entry name" value="DUF6908"/>
    <property type="match status" value="1"/>
</dbReference>